<comment type="caution">
    <text evidence="18">The sequence shown here is derived from an EMBL/GenBank/DDBJ whole genome shotgun (WGS) entry which is preliminary data.</text>
</comment>
<keyword evidence="8 16" id="KW-0274">FAD</keyword>
<sequence length="280" mass="30945">MKYLKNEPLRKHTSFKIGGPADYFCVVTDLDELREALAFSKDKKLKVFILGAGSNLLIADHGLRGLVIKVAFSWIKQENKIIRVGAGVPLTKLLKHLTERELTGLEFLAGVPGSIGGAVVMNAGAWDENISRYVQAVLVVDQKGREKILNNKQLGFRYRKSKLQSGKLVVVEVVLKLLPGKKTKIKEKIKANLALRRAKQPLDKPSCGSVFKNPRGKHAGYLIEQAGLRGLRVGDAEVSKKHGNFILNLGKAKASDVMKLIARIKKTVKVKLEPEVKILQ</sequence>
<dbReference type="PANTHER" id="PTHR21071">
    <property type="entry name" value="UDP-N-ACETYLENOLPYRUVOYLGLUCOSAMINE REDUCTASE"/>
    <property type="match status" value="1"/>
</dbReference>
<dbReference type="GO" id="GO:0009252">
    <property type="term" value="P:peptidoglycan biosynthetic process"/>
    <property type="evidence" value="ECO:0007669"/>
    <property type="project" value="UniProtKB-UniRule"/>
</dbReference>
<dbReference type="EC" id="1.3.1.98" evidence="16"/>
<name>A0A1F4TMY8_UNCSA</name>
<evidence type="ECO:0000256" key="9">
    <source>
        <dbReference type="ARBA" id="ARBA00022857"/>
    </source>
</evidence>
<feature type="active site" description="Proton donor" evidence="16">
    <location>
        <position position="209"/>
    </location>
</feature>
<dbReference type="AlphaFoldDB" id="A0A1F4TMY8"/>
<dbReference type="GO" id="GO:0005829">
    <property type="term" value="C:cytosol"/>
    <property type="evidence" value="ECO:0007669"/>
    <property type="project" value="TreeGrafter"/>
</dbReference>
<evidence type="ECO:0000256" key="13">
    <source>
        <dbReference type="ARBA" id="ARBA00023306"/>
    </source>
</evidence>
<evidence type="ECO:0000256" key="4">
    <source>
        <dbReference type="ARBA" id="ARBA00004752"/>
    </source>
</evidence>
<keyword evidence="6 16" id="KW-0132">Cell division</keyword>
<protein>
    <recommendedName>
        <fullName evidence="16">UDP-N-acetylenolpyruvoylglucosamine reductase</fullName>
        <ecNumber evidence="16">1.3.1.98</ecNumber>
    </recommendedName>
    <alternativeName>
        <fullName evidence="16">UDP-N-acetylmuramate dehydrogenase</fullName>
    </alternativeName>
</protein>
<comment type="function">
    <text evidence="2 16">Cell wall formation.</text>
</comment>
<comment type="pathway">
    <text evidence="4 16">Cell wall biogenesis; peptidoglycan biosynthesis.</text>
</comment>
<evidence type="ECO:0000256" key="15">
    <source>
        <dbReference type="ARBA" id="ARBA00048914"/>
    </source>
</evidence>
<dbReference type="GO" id="GO:0071555">
    <property type="term" value="P:cell wall organization"/>
    <property type="evidence" value="ECO:0007669"/>
    <property type="project" value="UniProtKB-KW"/>
</dbReference>
<evidence type="ECO:0000256" key="16">
    <source>
        <dbReference type="HAMAP-Rule" id="MF_00037"/>
    </source>
</evidence>
<comment type="cofactor">
    <cofactor evidence="1 16">
        <name>FAD</name>
        <dbReference type="ChEBI" id="CHEBI:57692"/>
    </cofactor>
</comment>
<accession>A0A1F4TMY8</accession>
<feature type="active site" evidence="16">
    <location>
        <position position="275"/>
    </location>
</feature>
<evidence type="ECO:0000256" key="11">
    <source>
        <dbReference type="ARBA" id="ARBA00022984"/>
    </source>
</evidence>
<dbReference type="InterPro" id="IPR016167">
    <property type="entry name" value="FAD-bd_PCMH_sub1"/>
</dbReference>
<comment type="similarity">
    <text evidence="16">Belongs to the MurB family.</text>
</comment>
<evidence type="ECO:0000256" key="5">
    <source>
        <dbReference type="ARBA" id="ARBA00022490"/>
    </source>
</evidence>
<comment type="catalytic activity">
    <reaction evidence="15 16">
        <text>UDP-N-acetyl-alpha-D-muramate + NADP(+) = UDP-N-acetyl-3-O-(1-carboxyvinyl)-alpha-D-glucosamine + NADPH + H(+)</text>
        <dbReference type="Rhea" id="RHEA:12248"/>
        <dbReference type="ChEBI" id="CHEBI:15378"/>
        <dbReference type="ChEBI" id="CHEBI:57783"/>
        <dbReference type="ChEBI" id="CHEBI:58349"/>
        <dbReference type="ChEBI" id="CHEBI:68483"/>
        <dbReference type="ChEBI" id="CHEBI:70757"/>
        <dbReference type="EC" id="1.3.1.98"/>
    </reaction>
</comment>
<dbReference type="Gene3D" id="3.30.465.10">
    <property type="match status" value="1"/>
</dbReference>
<keyword evidence="12 16" id="KW-0560">Oxidoreductase</keyword>
<evidence type="ECO:0000256" key="12">
    <source>
        <dbReference type="ARBA" id="ARBA00023002"/>
    </source>
</evidence>
<evidence type="ECO:0000256" key="8">
    <source>
        <dbReference type="ARBA" id="ARBA00022827"/>
    </source>
</evidence>
<dbReference type="NCBIfam" id="NF010480">
    <property type="entry name" value="PRK13905.1"/>
    <property type="match status" value="1"/>
</dbReference>
<evidence type="ECO:0000256" key="3">
    <source>
        <dbReference type="ARBA" id="ARBA00004496"/>
    </source>
</evidence>
<organism evidence="18 19">
    <name type="scientific">candidate division WOR-1 bacterium RIFOXYC2_FULL_41_25</name>
    <dbReference type="NCBI Taxonomy" id="1802586"/>
    <lineage>
        <taxon>Bacteria</taxon>
        <taxon>Bacillati</taxon>
        <taxon>Saganbacteria</taxon>
    </lineage>
</organism>
<reference evidence="18 19" key="1">
    <citation type="journal article" date="2016" name="Nat. Commun.">
        <title>Thousands of microbial genomes shed light on interconnected biogeochemical processes in an aquifer system.</title>
        <authorList>
            <person name="Anantharaman K."/>
            <person name="Brown C.T."/>
            <person name="Hug L.A."/>
            <person name="Sharon I."/>
            <person name="Castelle C.J."/>
            <person name="Probst A.J."/>
            <person name="Thomas B.C."/>
            <person name="Singh A."/>
            <person name="Wilkins M.J."/>
            <person name="Karaoz U."/>
            <person name="Brodie E.L."/>
            <person name="Williams K.H."/>
            <person name="Hubbard S.S."/>
            <person name="Banfield J.F."/>
        </authorList>
    </citation>
    <scope>NUCLEOTIDE SEQUENCE [LARGE SCALE GENOMIC DNA]</scope>
</reference>
<keyword evidence="13 16" id="KW-0131">Cell cycle</keyword>
<dbReference type="SUPFAM" id="SSF56176">
    <property type="entry name" value="FAD-binding/transporter-associated domain-like"/>
    <property type="match status" value="1"/>
</dbReference>
<keyword evidence="5 16" id="KW-0963">Cytoplasm</keyword>
<dbReference type="Gene3D" id="3.30.43.10">
    <property type="entry name" value="Uridine Diphospho-n-acetylenolpyruvylglucosamine Reductase, domain 2"/>
    <property type="match status" value="1"/>
</dbReference>
<keyword evidence="9 16" id="KW-0521">NADP</keyword>
<dbReference type="GO" id="GO:0008762">
    <property type="term" value="F:UDP-N-acetylmuramate dehydrogenase activity"/>
    <property type="evidence" value="ECO:0007669"/>
    <property type="project" value="UniProtKB-UniRule"/>
</dbReference>
<dbReference type="InterPro" id="IPR016169">
    <property type="entry name" value="FAD-bd_PCMH_sub2"/>
</dbReference>
<dbReference type="NCBIfam" id="TIGR00179">
    <property type="entry name" value="murB"/>
    <property type="match status" value="1"/>
</dbReference>
<dbReference type="Proteomes" id="UP000177309">
    <property type="component" value="Unassembled WGS sequence"/>
</dbReference>
<dbReference type="GO" id="GO:0051301">
    <property type="term" value="P:cell division"/>
    <property type="evidence" value="ECO:0007669"/>
    <property type="project" value="UniProtKB-KW"/>
</dbReference>
<dbReference type="GO" id="GO:0071949">
    <property type="term" value="F:FAD binding"/>
    <property type="evidence" value="ECO:0007669"/>
    <property type="project" value="InterPro"/>
</dbReference>
<dbReference type="InterPro" id="IPR036318">
    <property type="entry name" value="FAD-bd_PCMH-like_sf"/>
</dbReference>
<dbReference type="Gene3D" id="3.90.78.10">
    <property type="entry name" value="UDP-N-acetylenolpyruvoylglucosamine reductase, C-terminal domain"/>
    <property type="match status" value="1"/>
</dbReference>
<feature type="domain" description="FAD-binding PCMH-type" evidence="17">
    <location>
        <begin position="16"/>
        <end position="180"/>
    </location>
</feature>
<evidence type="ECO:0000313" key="19">
    <source>
        <dbReference type="Proteomes" id="UP000177309"/>
    </source>
</evidence>
<dbReference type="SUPFAM" id="SSF56194">
    <property type="entry name" value="Uridine diphospho-N-Acetylenolpyruvylglucosamine reductase, MurB, C-terminal domain"/>
    <property type="match status" value="1"/>
</dbReference>
<evidence type="ECO:0000256" key="14">
    <source>
        <dbReference type="ARBA" id="ARBA00023316"/>
    </source>
</evidence>
<dbReference type="UniPathway" id="UPA00219"/>
<keyword evidence="11 16" id="KW-0573">Peptidoglycan synthesis</keyword>
<dbReference type="InterPro" id="IPR016166">
    <property type="entry name" value="FAD-bd_PCMH"/>
</dbReference>
<comment type="subcellular location">
    <subcellularLocation>
        <location evidence="3 16">Cytoplasm</location>
    </subcellularLocation>
</comment>
<keyword evidence="10 16" id="KW-0133">Cell shape</keyword>
<evidence type="ECO:0000256" key="6">
    <source>
        <dbReference type="ARBA" id="ARBA00022618"/>
    </source>
</evidence>
<dbReference type="Pfam" id="PF02873">
    <property type="entry name" value="MurB_C"/>
    <property type="match status" value="1"/>
</dbReference>
<dbReference type="EMBL" id="MEUI01000022">
    <property type="protein sequence ID" value="OGC34092.1"/>
    <property type="molecule type" value="Genomic_DNA"/>
</dbReference>
<dbReference type="Pfam" id="PF01565">
    <property type="entry name" value="FAD_binding_4"/>
    <property type="match status" value="1"/>
</dbReference>
<dbReference type="InterPro" id="IPR003170">
    <property type="entry name" value="MurB"/>
</dbReference>
<evidence type="ECO:0000256" key="2">
    <source>
        <dbReference type="ARBA" id="ARBA00003921"/>
    </source>
</evidence>
<dbReference type="HAMAP" id="MF_00037">
    <property type="entry name" value="MurB"/>
    <property type="match status" value="1"/>
</dbReference>
<feature type="active site" evidence="16">
    <location>
        <position position="159"/>
    </location>
</feature>
<keyword evidence="7 16" id="KW-0285">Flavoprotein</keyword>
<dbReference type="InterPro" id="IPR006094">
    <property type="entry name" value="Oxid_FAD_bind_N"/>
</dbReference>
<gene>
    <name evidence="16" type="primary">murB</name>
    <name evidence="18" type="ORF">A2462_00950</name>
</gene>
<evidence type="ECO:0000256" key="1">
    <source>
        <dbReference type="ARBA" id="ARBA00001974"/>
    </source>
</evidence>
<proteinExistence type="inferred from homology"/>
<evidence type="ECO:0000259" key="17">
    <source>
        <dbReference type="PROSITE" id="PS51387"/>
    </source>
</evidence>
<dbReference type="GO" id="GO:0008360">
    <property type="term" value="P:regulation of cell shape"/>
    <property type="evidence" value="ECO:0007669"/>
    <property type="project" value="UniProtKB-KW"/>
</dbReference>
<dbReference type="PANTHER" id="PTHR21071:SF4">
    <property type="entry name" value="UDP-N-ACETYLENOLPYRUVOYLGLUCOSAMINE REDUCTASE"/>
    <property type="match status" value="1"/>
</dbReference>
<keyword evidence="14 16" id="KW-0961">Cell wall biogenesis/degradation</keyword>
<dbReference type="PROSITE" id="PS51387">
    <property type="entry name" value="FAD_PCMH"/>
    <property type="match status" value="1"/>
</dbReference>
<evidence type="ECO:0000256" key="7">
    <source>
        <dbReference type="ARBA" id="ARBA00022630"/>
    </source>
</evidence>
<dbReference type="InterPro" id="IPR036635">
    <property type="entry name" value="MurB_C_sf"/>
</dbReference>
<dbReference type="InterPro" id="IPR011601">
    <property type="entry name" value="MurB_C"/>
</dbReference>
<evidence type="ECO:0000313" key="18">
    <source>
        <dbReference type="EMBL" id="OGC34092.1"/>
    </source>
</evidence>
<evidence type="ECO:0000256" key="10">
    <source>
        <dbReference type="ARBA" id="ARBA00022960"/>
    </source>
</evidence>